<dbReference type="RefSeq" id="WP_115427880.1">
    <property type="nucleotide sequence ID" value="NZ_CP031367.1"/>
</dbReference>
<dbReference type="EMBL" id="PDKD01000001">
    <property type="protein sequence ID" value="RXJ92987.1"/>
    <property type="molecule type" value="Genomic_DNA"/>
</dbReference>
<reference evidence="2 4" key="1">
    <citation type="submission" date="2017-10" db="EMBL/GenBank/DDBJ databases">
        <title>Genomics of the genus Arcobacter.</title>
        <authorList>
            <person name="Perez-Cataluna A."/>
            <person name="Figueras M.J."/>
        </authorList>
    </citation>
    <scope>NUCLEOTIDE SEQUENCE [LARGE SCALE GENOMIC DNA]</scope>
    <source>
        <strain evidence="2 4">LMG 25534</strain>
    </source>
</reference>
<dbReference type="AlphaFoldDB" id="A0AAD0QJ16"/>
<evidence type="ECO:0000313" key="4">
    <source>
        <dbReference type="Proteomes" id="UP000289132"/>
    </source>
</evidence>
<proteinExistence type="predicted"/>
<reference evidence="1 3" key="2">
    <citation type="submission" date="2018-07" db="EMBL/GenBank/DDBJ databases">
        <title>Complete genome of the Arcobacter trophiarum type strain LMG 25534.</title>
        <authorList>
            <person name="Miller W.G."/>
            <person name="Yee E."/>
        </authorList>
    </citation>
    <scope>NUCLEOTIDE SEQUENCE [LARGE SCALE GENOMIC DNA]</scope>
    <source>
        <strain evidence="1 3">LMG 25534</strain>
    </source>
</reference>
<evidence type="ECO:0000313" key="3">
    <source>
        <dbReference type="Proteomes" id="UP000254504"/>
    </source>
</evidence>
<gene>
    <name evidence="1" type="ORF">ATR_0457</name>
    <name evidence="2" type="ORF">CRU87_00425</name>
</gene>
<dbReference type="Proteomes" id="UP000289132">
    <property type="component" value="Unassembled WGS sequence"/>
</dbReference>
<dbReference type="KEGG" id="atp:ATR_0457"/>
<dbReference type="InterPro" id="IPR017853">
    <property type="entry name" value="GH"/>
</dbReference>
<protein>
    <submittedName>
        <fullName evidence="1">Uncharacterized protein</fullName>
    </submittedName>
</protein>
<dbReference type="EMBL" id="CP031367">
    <property type="protein sequence ID" value="AXK48338.1"/>
    <property type="molecule type" value="Genomic_DNA"/>
</dbReference>
<keyword evidence="4" id="KW-1185">Reference proteome</keyword>
<evidence type="ECO:0000313" key="2">
    <source>
        <dbReference type="EMBL" id="RXJ92987.1"/>
    </source>
</evidence>
<dbReference type="SUPFAM" id="SSF51445">
    <property type="entry name" value="(Trans)glycosidases"/>
    <property type="match status" value="1"/>
</dbReference>
<sequence length="314" mass="38019">MKKYFILALFIFIVISYIFYKKEDKNKELFASYYFWENSYKTEIKNEKLYIKVLDIYYSNQLEIIKTNFATKPPKEFIPVIYITNKTMQNINYKTLSQNILRDLKSFDFNFNELQIDCDWSDSSRDNYFLFLNELKNSLNITFSSTIRLHQIKYFKKTGVPPVDYGVLMYYNMSNLGDFDTKNYILDNSEAKKYHYNFDKYPLRLKLALPLYSQAVQFRDKKAINLFENISSKDFKNENFIKIEENRYKTLSSHYFKGKYIYKDDIFRLEEPKEDELKTALKDFKELSKNSFNEVIFYTIKYKLKYNLEKILGE</sequence>
<organism evidence="1 3">
    <name type="scientific">Aliarcobacter trophiarum LMG 25534</name>
    <dbReference type="NCBI Taxonomy" id="1032241"/>
    <lineage>
        <taxon>Bacteria</taxon>
        <taxon>Pseudomonadati</taxon>
        <taxon>Campylobacterota</taxon>
        <taxon>Epsilonproteobacteria</taxon>
        <taxon>Campylobacterales</taxon>
        <taxon>Arcobacteraceae</taxon>
        <taxon>Aliarcobacter</taxon>
    </lineage>
</organism>
<name>A0AAD0QJ16_9BACT</name>
<accession>A0AAD0QJ16</accession>
<evidence type="ECO:0000313" key="1">
    <source>
        <dbReference type="EMBL" id="AXK48338.1"/>
    </source>
</evidence>
<dbReference type="Proteomes" id="UP000254504">
    <property type="component" value="Chromosome"/>
</dbReference>